<evidence type="ECO:0000313" key="3">
    <source>
        <dbReference type="Proteomes" id="UP000587760"/>
    </source>
</evidence>
<protein>
    <submittedName>
        <fullName evidence="2">Uncharacterized protein</fullName>
    </submittedName>
</protein>
<comment type="caution">
    <text evidence="2">The sequence shown here is derived from an EMBL/GenBank/DDBJ whole genome shotgun (WGS) entry which is preliminary data.</text>
</comment>
<dbReference type="EMBL" id="JACHGJ010000021">
    <property type="protein sequence ID" value="MBB6482731.1"/>
    <property type="molecule type" value="Genomic_DNA"/>
</dbReference>
<keyword evidence="1" id="KW-0732">Signal</keyword>
<gene>
    <name evidence="2" type="ORF">HNR50_004436</name>
</gene>
<sequence>MSKRFFLTQILLLLLSHGAFSQNIDLLITYNNDSSEIISVPDDITRIYNFKKDLIVYREDEVVIRHQHRPIKSLSDLAHFQNLEIADLVYTFDSCTSLDFLKSSVIEKLDISWGVSNINLDFVKSMIYLKALRLNHIENINLEDIDLSNTKIEYLQISDCNISSIGNFTFNDSLKYIHFGYNKDISFTSQFISELNNRGVTLISDKKPEGIENFIQTYSSGVIVYGKYGMSEM</sequence>
<dbReference type="InterPro" id="IPR032675">
    <property type="entry name" value="LRR_dom_sf"/>
</dbReference>
<keyword evidence="3" id="KW-1185">Reference proteome</keyword>
<feature type="signal peptide" evidence="1">
    <location>
        <begin position="1"/>
        <end position="21"/>
    </location>
</feature>
<dbReference type="SUPFAM" id="SSF52058">
    <property type="entry name" value="L domain-like"/>
    <property type="match status" value="1"/>
</dbReference>
<feature type="chain" id="PRO_5032509162" evidence="1">
    <location>
        <begin position="22"/>
        <end position="233"/>
    </location>
</feature>
<name>A0A841RH83_9SPIO</name>
<dbReference type="Gene3D" id="3.80.10.10">
    <property type="entry name" value="Ribonuclease Inhibitor"/>
    <property type="match status" value="1"/>
</dbReference>
<proteinExistence type="predicted"/>
<reference evidence="2 3" key="1">
    <citation type="submission" date="2020-08" db="EMBL/GenBank/DDBJ databases">
        <title>Genomic Encyclopedia of Type Strains, Phase IV (KMG-IV): sequencing the most valuable type-strain genomes for metagenomic binning, comparative biology and taxonomic classification.</title>
        <authorList>
            <person name="Goeker M."/>
        </authorList>
    </citation>
    <scope>NUCLEOTIDE SEQUENCE [LARGE SCALE GENOMIC DNA]</scope>
    <source>
        <strain evidence="2 3">DSM 2461</strain>
    </source>
</reference>
<organism evidence="2 3">
    <name type="scientific">Spirochaeta isovalerica</name>
    <dbReference type="NCBI Taxonomy" id="150"/>
    <lineage>
        <taxon>Bacteria</taxon>
        <taxon>Pseudomonadati</taxon>
        <taxon>Spirochaetota</taxon>
        <taxon>Spirochaetia</taxon>
        <taxon>Spirochaetales</taxon>
        <taxon>Spirochaetaceae</taxon>
        <taxon>Spirochaeta</taxon>
    </lineage>
</organism>
<accession>A0A841RH83</accession>
<dbReference type="RefSeq" id="WP_184748966.1">
    <property type="nucleotide sequence ID" value="NZ_JACHGJ010000021.1"/>
</dbReference>
<evidence type="ECO:0000313" key="2">
    <source>
        <dbReference type="EMBL" id="MBB6482731.1"/>
    </source>
</evidence>
<dbReference type="Proteomes" id="UP000587760">
    <property type="component" value="Unassembled WGS sequence"/>
</dbReference>
<dbReference type="AlphaFoldDB" id="A0A841RH83"/>
<evidence type="ECO:0000256" key="1">
    <source>
        <dbReference type="SAM" id="SignalP"/>
    </source>
</evidence>